<organism evidence="1 2">
    <name type="scientific">Litomosoides sigmodontis</name>
    <name type="common">Filarial nematode worm</name>
    <dbReference type="NCBI Taxonomy" id="42156"/>
    <lineage>
        <taxon>Eukaryota</taxon>
        <taxon>Metazoa</taxon>
        <taxon>Ecdysozoa</taxon>
        <taxon>Nematoda</taxon>
        <taxon>Chromadorea</taxon>
        <taxon>Rhabditida</taxon>
        <taxon>Spirurina</taxon>
        <taxon>Spiruromorpha</taxon>
        <taxon>Filarioidea</taxon>
        <taxon>Onchocercidae</taxon>
        <taxon>Litomosoides</taxon>
    </lineage>
</organism>
<evidence type="ECO:0000313" key="1">
    <source>
        <dbReference type="EMBL" id="VDM93803.1"/>
    </source>
</evidence>
<accession>A0A3P7JRK0</accession>
<feature type="non-terminal residue" evidence="1">
    <location>
        <position position="38"/>
    </location>
</feature>
<evidence type="ECO:0000313" key="2">
    <source>
        <dbReference type="Proteomes" id="UP000277928"/>
    </source>
</evidence>
<dbReference type="AlphaFoldDB" id="A0A3P7JRK0"/>
<protein>
    <submittedName>
        <fullName evidence="1">Uncharacterized protein</fullName>
    </submittedName>
</protein>
<gene>
    <name evidence="1" type="ORF">NLS_LOCUS10243</name>
</gene>
<proteinExistence type="predicted"/>
<dbReference type="EMBL" id="UYRX01003139">
    <property type="protein sequence ID" value="VDM93803.1"/>
    <property type="molecule type" value="Genomic_DNA"/>
</dbReference>
<name>A0A3P7JRK0_LITSI</name>
<keyword evidence="2" id="KW-1185">Reference proteome</keyword>
<dbReference type="Proteomes" id="UP000277928">
    <property type="component" value="Unassembled WGS sequence"/>
</dbReference>
<sequence>MAERREVPHGHLIVDEAPGAQEDVGERMEVEEIREIVL</sequence>
<reference evidence="1 2" key="1">
    <citation type="submission" date="2018-08" db="EMBL/GenBank/DDBJ databases">
        <authorList>
            <person name="Laetsch R D."/>
            <person name="Stevens L."/>
            <person name="Kumar S."/>
            <person name="Blaxter L. M."/>
        </authorList>
    </citation>
    <scope>NUCLEOTIDE SEQUENCE [LARGE SCALE GENOMIC DNA]</scope>
</reference>